<sequence>MRNILKTDTINFSKSVRKIILFLIIPLFVIILGLIYFITKTLSPQDNEAAQNGCDIVVAKDETGNHTSIQAGVNAATSGQTICVKSGNYREQVVIKTPNLTLKGIGSENPVIDGKYDDSLFVNGQLPGPDAGGGYPDEVAVYGRTLPGKQWDALLSIEASNTVWDGIDIINSSGELFQVLENANDNVIKNSKFDFAYNSIYIIHSDRNLVENNELSRASMKYYDEKRVCNDDAVECVAGSMKIENKGGKLTGEDKYAVGNIIRGNSLRYTRSEGIAMGDWAKDTIVEDNLVVDTYHVALYATKGSQNTTFRRNMVIHTRHPDATANKEHYANGIVYGDETQNSAQRASGITVYNNIVIGSWVLFEIRNDVGTDHGYDTKLDKSYIGYNTFIAGPHTDVPIRLKDNKRGNPHTDKNIFENNIILSKWHLTANTITGGGASQKQFENVVKRNNIWSVAPVDELKGTNDIYLSETASGNKGAEVLLSPYATLPNGTWGAVWDDAVFPYNKSNYKTVSNYTPRSNSVAIGAASARSGITGVTIPSDINIDYGLKGRTDATGGKYDIGAVESNGTDPVITNTPTPINTNTPTPLITNTVSPTPIFTVTPTPSGMITITPTTIPISGNICGKADVDGDGRFNIADFAEFAKSYGMGTNTCADKDVEYGPCGGRDVNKDGKLNIADFGGQGIGFAQRYYPKTSCVIN</sequence>
<dbReference type="AlphaFoldDB" id="A0A955L168"/>
<dbReference type="InterPro" id="IPR018247">
    <property type="entry name" value="EF_Hand_1_Ca_BS"/>
</dbReference>
<protein>
    <recommendedName>
        <fullName evidence="1">Probable pectate lyase C</fullName>
    </recommendedName>
</protein>
<keyword evidence="3" id="KW-0472">Membrane</keyword>
<dbReference type="InterPro" id="IPR036439">
    <property type="entry name" value="Dockerin_dom_sf"/>
</dbReference>
<dbReference type="GO" id="GO:0000272">
    <property type="term" value="P:polysaccharide catabolic process"/>
    <property type="evidence" value="ECO:0007669"/>
    <property type="project" value="InterPro"/>
</dbReference>
<reference evidence="4" key="1">
    <citation type="submission" date="2020-04" db="EMBL/GenBank/DDBJ databases">
        <authorList>
            <person name="Zhang T."/>
        </authorList>
    </citation>
    <scope>NUCLEOTIDE SEQUENCE</scope>
    <source>
        <strain evidence="4">HKST-UBA15</strain>
    </source>
</reference>
<dbReference type="PROSITE" id="PS00018">
    <property type="entry name" value="EF_HAND_1"/>
    <property type="match status" value="1"/>
</dbReference>
<evidence type="ECO:0000313" key="5">
    <source>
        <dbReference type="Proteomes" id="UP000745577"/>
    </source>
</evidence>
<name>A0A955L168_9BACT</name>
<feature type="region of interest" description="Disordered" evidence="2">
    <location>
        <begin position="569"/>
        <end position="592"/>
    </location>
</feature>
<gene>
    <name evidence="4" type="ORF">KC675_03990</name>
</gene>
<proteinExistence type="predicted"/>
<comment type="caution">
    <text evidence="4">The sequence shown here is derived from an EMBL/GenBank/DDBJ whole genome shotgun (WGS) entry which is preliminary data.</text>
</comment>
<dbReference type="InterPro" id="IPR012334">
    <property type="entry name" value="Pectin_lyas_fold"/>
</dbReference>
<feature type="transmembrane region" description="Helical" evidence="3">
    <location>
        <begin position="20"/>
        <end position="38"/>
    </location>
</feature>
<dbReference type="EMBL" id="JAGQLL010000047">
    <property type="protein sequence ID" value="MCA9380311.1"/>
    <property type="molecule type" value="Genomic_DNA"/>
</dbReference>
<evidence type="ECO:0000256" key="2">
    <source>
        <dbReference type="SAM" id="MobiDB-lite"/>
    </source>
</evidence>
<dbReference type="Proteomes" id="UP000745577">
    <property type="component" value="Unassembled WGS sequence"/>
</dbReference>
<feature type="compositionally biased region" description="Low complexity" evidence="2">
    <location>
        <begin position="574"/>
        <end position="592"/>
    </location>
</feature>
<evidence type="ECO:0000313" key="4">
    <source>
        <dbReference type="EMBL" id="MCA9380311.1"/>
    </source>
</evidence>
<dbReference type="InterPro" id="IPR011050">
    <property type="entry name" value="Pectin_lyase_fold/virulence"/>
</dbReference>
<dbReference type="SMART" id="SM00710">
    <property type="entry name" value="PbH1"/>
    <property type="match status" value="5"/>
</dbReference>
<dbReference type="SUPFAM" id="SSF51126">
    <property type="entry name" value="Pectin lyase-like"/>
    <property type="match status" value="1"/>
</dbReference>
<keyword evidence="3" id="KW-1133">Transmembrane helix</keyword>
<evidence type="ECO:0000256" key="3">
    <source>
        <dbReference type="SAM" id="Phobius"/>
    </source>
</evidence>
<organism evidence="4 5">
    <name type="scientific">Candidatus Dojkabacteria bacterium</name>
    <dbReference type="NCBI Taxonomy" id="2099670"/>
    <lineage>
        <taxon>Bacteria</taxon>
        <taxon>Candidatus Dojkabacteria</taxon>
    </lineage>
</organism>
<evidence type="ECO:0000256" key="1">
    <source>
        <dbReference type="ARBA" id="ARBA00016512"/>
    </source>
</evidence>
<accession>A0A955L168</accession>
<reference evidence="4" key="2">
    <citation type="journal article" date="2021" name="Microbiome">
        <title>Successional dynamics and alternative stable states in a saline activated sludge microbial community over 9 years.</title>
        <authorList>
            <person name="Wang Y."/>
            <person name="Ye J."/>
            <person name="Ju F."/>
            <person name="Liu L."/>
            <person name="Boyd J.A."/>
            <person name="Deng Y."/>
            <person name="Parks D.H."/>
            <person name="Jiang X."/>
            <person name="Yin X."/>
            <person name="Woodcroft B.J."/>
            <person name="Tyson G.W."/>
            <person name="Hugenholtz P."/>
            <person name="Polz M.F."/>
            <person name="Zhang T."/>
        </authorList>
    </citation>
    <scope>NUCLEOTIDE SEQUENCE</scope>
    <source>
        <strain evidence="4">HKST-UBA15</strain>
    </source>
</reference>
<dbReference type="InterPro" id="IPR006626">
    <property type="entry name" value="PbH1"/>
</dbReference>
<dbReference type="Gene3D" id="1.10.1330.10">
    <property type="entry name" value="Dockerin domain"/>
    <property type="match status" value="1"/>
</dbReference>
<keyword evidence="3" id="KW-0812">Transmembrane</keyword>
<dbReference type="Gene3D" id="2.160.20.10">
    <property type="entry name" value="Single-stranded right-handed beta-helix, Pectin lyase-like"/>
    <property type="match status" value="1"/>
</dbReference>